<accession>A0A1J6IPS7</accession>
<dbReference type="Gramene" id="OIS97152">
    <property type="protein sequence ID" value="OIS97152"/>
    <property type="gene ID" value="A4A49_60637"/>
</dbReference>
<dbReference type="AlphaFoldDB" id="A0A1J6IPS7"/>
<name>A0A1J6IPS7_NICAT</name>
<protein>
    <submittedName>
        <fullName evidence="1">Uncharacterized protein</fullName>
    </submittedName>
</protein>
<proteinExistence type="predicted"/>
<organism evidence="1 2">
    <name type="scientific">Nicotiana attenuata</name>
    <name type="common">Coyote tobacco</name>
    <dbReference type="NCBI Taxonomy" id="49451"/>
    <lineage>
        <taxon>Eukaryota</taxon>
        <taxon>Viridiplantae</taxon>
        <taxon>Streptophyta</taxon>
        <taxon>Embryophyta</taxon>
        <taxon>Tracheophyta</taxon>
        <taxon>Spermatophyta</taxon>
        <taxon>Magnoliopsida</taxon>
        <taxon>eudicotyledons</taxon>
        <taxon>Gunneridae</taxon>
        <taxon>Pentapetalae</taxon>
        <taxon>asterids</taxon>
        <taxon>lamiids</taxon>
        <taxon>Solanales</taxon>
        <taxon>Solanaceae</taxon>
        <taxon>Nicotianoideae</taxon>
        <taxon>Nicotianeae</taxon>
        <taxon>Nicotiana</taxon>
    </lineage>
</organism>
<sequence>KYNTPLSPIWTPITARPSSRKYAPRLLNIVPIVVSAFNWVTWRTLGSPMSRFWRRSSSNSYANRNSNQSKMFG</sequence>
<keyword evidence="2" id="KW-1185">Reference proteome</keyword>
<comment type="caution">
    <text evidence="1">The sequence shown here is derived from an EMBL/GenBank/DDBJ whole genome shotgun (WGS) entry which is preliminary data.</text>
</comment>
<dbReference type="EMBL" id="MJEQ01037193">
    <property type="protein sequence ID" value="OIS97152.1"/>
    <property type="molecule type" value="Genomic_DNA"/>
</dbReference>
<feature type="non-terminal residue" evidence="1">
    <location>
        <position position="1"/>
    </location>
</feature>
<reference evidence="1" key="1">
    <citation type="submission" date="2016-11" db="EMBL/GenBank/DDBJ databases">
        <title>The genome of Nicotiana attenuata.</title>
        <authorList>
            <person name="Xu S."/>
            <person name="Brockmoeller T."/>
            <person name="Gaquerel E."/>
            <person name="Navarro A."/>
            <person name="Kuhl H."/>
            <person name="Gase K."/>
            <person name="Ling Z."/>
            <person name="Zhou W."/>
            <person name="Kreitzer C."/>
            <person name="Stanke M."/>
            <person name="Tang H."/>
            <person name="Lyons E."/>
            <person name="Pandey P."/>
            <person name="Pandey S.P."/>
            <person name="Timmermann B."/>
            <person name="Baldwin I.T."/>
        </authorList>
    </citation>
    <scope>NUCLEOTIDE SEQUENCE [LARGE SCALE GENOMIC DNA]</scope>
    <source>
        <strain evidence="1">UT</strain>
    </source>
</reference>
<evidence type="ECO:0000313" key="2">
    <source>
        <dbReference type="Proteomes" id="UP000187609"/>
    </source>
</evidence>
<dbReference type="Proteomes" id="UP000187609">
    <property type="component" value="Unassembled WGS sequence"/>
</dbReference>
<gene>
    <name evidence="1" type="ORF">A4A49_60637</name>
</gene>
<evidence type="ECO:0000313" key="1">
    <source>
        <dbReference type="EMBL" id="OIS97152.1"/>
    </source>
</evidence>